<evidence type="ECO:0000256" key="1">
    <source>
        <dbReference type="SAM" id="SignalP"/>
    </source>
</evidence>
<evidence type="ECO:0000313" key="3">
    <source>
        <dbReference type="Proteomes" id="UP000215214"/>
    </source>
</evidence>
<dbReference type="KEGG" id="tje:TJEJU_3563"/>
<dbReference type="OrthoDB" id="9127154at2"/>
<feature type="chain" id="PRO_5013122301" evidence="1">
    <location>
        <begin position="21"/>
        <end position="325"/>
    </location>
</feature>
<dbReference type="EMBL" id="LT899436">
    <property type="protein sequence ID" value="SNR17207.1"/>
    <property type="molecule type" value="Genomic_DNA"/>
</dbReference>
<protein>
    <submittedName>
        <fullName evidence="2">Uncharacterized protein</fullName>
    </submittedName>
</protein>
<dbReference type="AlphaFoldDB" id="A0A238UDD3"/>
<evidence type="ECO:0000313" key="2">
    <source>
        <dbReference type="EMBL" id="SNR17207.1"/>
    </source>
</evidence>
<gene>
    <name evidence="2" type="ORF">TJEJU_3563</name>
</gene>
<proteinExistence type="predicted"/>
<keyword evidence="1" id="KW-0732">Signal</keyword>
<dbReference type="RefSeq" id="WP_095074251.1">
    <property type="nucleotide sequence ID" value="NZ_LT899436.1"/>
</dbReference>
<reference evidence="2 3" key="1">
    <citation type="submission" date="2017-07" db="EMBL/GenBank/DDBJ databases">
        <authorList>
            <person name="Sun Z.S."/>
            <person name="Albrecht U."/>
            <person name="Echele G."/>
            <person name="Lee C.C."/>
        </authorList>
    </citation>
    <scope>NUCLEOTIDE SEQUENCE [LARGE SCALE GENOMIC DNA]</scope>
    <source>
        <strain evidence="3">type strain: KCTC 22618</strain>
    </source>
</reference>
<name>A0A238UDD3_9FLAO</name>
<dbReference type="Proteomes" id="UP000215214">
    <property type="component" value="Chromosome TJEJU"/>
</dbReference>
<keyword evidence="3" id="KW-1185">Reference proteome</keyword>
<organism evidence="2 3">
    <name type="scientific">Tenacibaculum jejuense</name>
    <dbReference type="NCBI Taxonomy" id="584609"/>
    <lineage>
        <taxon>Bacteria</taxon>
        <taxon>Pseudomonadati</taxon>
        <taxon>Bacteroidota</taxon>
        <taxon>Flavobacteriia</taxon>
        <taxon>Flavobacteriales</taxon>
        <taxon>Flavobacteriaceae</taxon>
        <taxon>Tenacibaculum</taxon>
    </lineage>
</organism>
<feature type="signal peptide" evidence="1">
    <location>
        <begin position="1"/>
        <end position="20"/>
    </location>
</feature>
<accession>A0A238UDD3</accession>
<sequence>MYYKKLLIFFLLIFFSNSDAFSQELIEIEGNNKTHKFPVLEYNTHSDIEQKVNYFLQLKYLLHLPGIFNVNPFEKVLDKDIVNNDYEFISWKQRKLNKNIICIQLDQKLNGKSITYLEHFDKRTGDFFELNDLFNKKGRQNLHEKISKKINELVEIGKVPSLKHNVALSYKIQEDKLVIVFLRLENETLELPFSELTPFFSDYGKNLLLPSKTIIRRPDMANKFLKGEGTAFNRKLNYSILIFKIGKEGKATIYRWKDVLKKAEKYTDATVKDNVIQADDFHWDKFAKKKTHAYYSLHLEKLANGNWEGKLQLGSPFYNLVFKEF</sequence>